<dbReference type="EMBL" id="BAABNP010000009">
    <property type="protein sequence ID" value="GAA5341396.1"/>
    <property type="molecule type" value="Genomic_DNA"/>
</dbReference>
<gene>
    <name evidence="1" type="ORF">KACC15558_24360</name>
</gene>
<evidence type="ECO:0000313" key="1">
    <source>
        <dbReference type="EMBL" id="GAA5341396.1"/>
    </source>
</evidence>
<keyword evidence="2" id="KW-1185">Reference proteome</keyword>
<name>A0ABP9U341_9MICO</name>
<dbReference type="Pfam" id="PF05336">
    <property type="entry name" value="rhaM"/>
    <property type="match status" value="1"/>
</dbReference>
<organism evidence="1 2">
    <name type="scientific">Brevibacterium ammoniilyticum</name>
    <dbReference type="NCBI Taxonomy" id="1046555"/>
    <lineage>
        <taxon>Bacteria</taxon>
        <taxon>Bacillati</taxon>
        <taxon>Actinomycetota</taxon>
        <taxon>Actinomycetes</taxon>
        <taxon>Micrococcales</taxon>
        <taxon>Brevibacteriaceae</taxon>
        <taxon>Brevibacterium</taxon>
    </lineage>
</organism>
<dbReference type="Proteomes" id="UP001498935">
    <property type="component" value="Unassembled WGS sequence"/>
</dbReference>
<proteinExistence type="predicted"/>
<dbReference type="PANTHER" id="PTHR34389">
    <property type="entry name" value="L-RHAMNOSE MUTAROTASE"/>
    <property type="match status" value="1"/>
</dbReference>
<sequence length="124" mass="14209">MERVCFLMRVEPEQLDEYIARHRSVWPEMLEALRDTGWRNYSLFADDSGMIIGYLETENFAAAQAEMEHTAINSAWQKSMSPLFAVGGSFDDSPTRLTEIFNLEDQLAAITTDTEHSERTTTRP</sequence>
<comment type="caution">
    <text evidence="1">The sequence shown here is derived from an EMBL/GenBank/DDBJ whole genome shotgun (WGS) entry which is preliminary data.</text>
</comment>
<dbReference type="SUPFAM" id="SSF54909">
    <property type="entry name" value="Dimeric alpha+beta barrel"/>
    <property type="match status" value="1"/>
</dbReference>
<protein>
    <submittedName>
        <fullName evidence="1">L-rhamnose mutarotase</fullName>
    </submittedName>
</protein>
<reference evidence="1 2" key="1">
    <citation type="submission" date="2024-02" db="EMBL/GenBank/DDBJ databases">
        <title>Characterization of antibiotic resistant novel bacterial strains and their environmental applications.</title>
        <authorList>
            <person name="Manzoor S."/>
            <person name="Abbas S."/>
            <person name="Arshad M."/>
            <person name="Li W.J."/>
            <person name="Ahmed I."/>
        </authorList>
    </citation>
    <scope>NUCLEOTIDE SEQUENCE [LARGE SCALE GENOMIC DNA]</scope>
    <source>
        <strain evidence="1 2">KACC 15558</strain>
    </source>
</reference>
<accession>A0ABP9U341</accession>
<dbReference type="InterPro" id="IPR008000">
    <property type="entry name" value="Rham/fucose_mutarotase"/>
</dbReference>
<dbReference type="Gene3D" id="3.30.70.100">
    <property type="match status" value="1"/>
</dbReference>
<dbReference type="RefSeq" id="WP_342038517.1">
    <property type="nucleotide sequence ID" value="NZ_BAABBK010000009.1"/>
</dbReference>
<dbReference type="InterPro" id="IPR011008">
    <property type="entry name" value="Dimeric_a/b-barrel"/>
</dbReference>
<evidence type="ECO:0000313" key="2">
    <source>
        <dbReference type="Proteomes" id="UP001498935"/>
    </source>
</evidence>
<dbReference type="PANTHER" id="PTHR34389:SF2">
    <property type="entry name" value="L-RHAMNOSE MUTAROTASE"/>
    <property type="match status" value="1"/>
</dbReference>